<keyword evidence="3 7" id="KW-0378">Hydrolase</keyword>
<dbReference type="Gene3D" id="2.70.98.60">
    <property type="entry name" value="alpha-galactosidase from lactobacil brevis"/>
    <property type="match status" value="1"/>
</dbReference>
<accession>A0A853CW50</accession>
<sequence>MLDGYGAVLALRAAGTSLVIDTAGRMPRVLHWGADLGPVDETTLEALRDSGDPAVLNNSPDIPRSFSLWPSEFEGWAGTPAQEGHAAGSATTPRPHTVAVRYETDGRDGGLGGRIEFDLVDEITALRSTMAIALDRFGVLAVDVTVTRDAALSGGAAVSGDAALSGSAAEPYTLDALRVLMPVPERATDILDFTGKWCRERAPQRGPLFFGSHVRRARRGKPGHDAPFLVVAGTEDLGFRRGEAWAAHLAWSGDAEYVVERLTEGAGPFSSVLGVGEGLRPGEIALADGDRYVAPTALFLWSADGLDGLADRLHRRLRARPSHPAKPRPLTLNSWEAVYFDHDLQRLTALVERAARVGVERVVLDDGWFHGRRDANAGLGDWIVDRSVWPDGLGPLVDIVRAHGMEFGLWFEPEMINLDSDLARAHPDWVLGPRQALGATARDQYVLDLTRPDAYAYVLERISAIVDEYRVDYIKWDHNRDLSEAVSGYAGVDRPAVHEQTLALYRMLDTLRARHPGLEIETCSGGGGRVDLGILDRTDRVWASDCNDPVERLQIERWTRMLIPPELIGSHLGAARSHTTSRTTDLAFRLIVALTAHAGIEWDLQEADEDQLERIARWGAAYRELRGLIHSGRVVNADLADDTTLLSGIVSVDGDRAIYTWARLATSAPGQSGRVRFPGLDPDARYRVRIRDDFGPASRHQSADPSWIAAAATADGVVLPGAVLAVAGTPLPTLNPQQAMLFDLVRVP</sequence>
<dbReference type="PRINTS" id="PR00743">
    <property type="entry name" value="GLHYDRLASE36"/>
</dbReference>
<evidence type="ECO:0000256" key="3">
    <source>
        <dbReference type="ARBA" id="ARBA00022801"/>
    </source>
</evidence>
<dbReference type="InterPro" id="IPR002252">
    <property type="entry name" value="Glyco_hydro_36"/>
</dbReference>
<dbReference type="Pfam" id="PF16875">
    <property type="entry name" value="Glyco_hydro_36N"/>
    <property type="match status" value="1"/>
</dbReference>
<comment type="caution">
    <text evidence="7">The sequence shown here is derived from an EMBL/GenBank/DDBJ whole genome shotgun (WGS) entry which is preliminary data.</text>
</comment>
<dbReference type="Gene3D" id="3.20.20.70">
    <property type="entry name" value="Aldolase class I"/>
    <property type="match status" value="1"/>
</dbReference>
<dbReference type="GO" id="GO:0016052">
    <property type="term" value="P:carbohydrate catabolic process"/>
    <property type="evidence" value="ECO:0007669"/>
    <property type="project" value="InterPro"/>
</dbReference>
<reference evidence="7 8" key="1">
    <citation type="submission" date="2020-07" db="EMBL/GenBank/DDBJ databases">
        <title>Sequencing the genomes of 1000 actinobacteria strains.</title>
        <authorList>
            <person name="Klenk H.-P."/>
        </authorList>
    </citation>
    <scope>NUCLEOTIDE SEQUENCE [LARGE SCALE GENOMIC DNA]</scope>
    <source>
        <strain evidence="7 8">DSM 15165</strain>
    </source>
</reference>
<protein>
    <recommendedName>
        <fullName evidence="2">alpha-galactosidase</fullName>
        <ecNumber evidence="2">3.2.1.22</ecNumber>
    </recommendedName>
</protein>
<dbReference type="InterPro" id="IPR050985">
    <property type="entry name" value="Alpha-glycosidase_related"/>
</dbReference>
<evidence type="ECO:0000256" key="2">
    <source>
        <dbReference type="ARBA" id="ARBA00012755"/>
    </source>
</evidence>
<dbReference type="PANTHER" id="PTHR43053">
    <property type="entry name" value="GLYCOSIDASE FAMILY 31"/>
    <property type="match status" value="1"/>
</dbReference>
<dbReference type="PROSITE" id="PS00512">
    <property type="entry name" value="ALPHA_GALACTOSIDASE"/>
    <property type="match status" value="1"/>
</dbReference>
<comment type="catalytic activity">
    <reaction evidence="1">
        <text>Hydrolysis of terminal, non-reducing alpha-D-galactose residues in alpha-D-galactosides, including galactose oligosaccharides, galactomannans and galactolipids.</text>
        <dbReference type="EC" id="3.2.1.22"/>
    </reaction>
</comment>
<dbReference type="InterPro" id="IPR017853">
    <property type="entry name" value="GH"/>
</dbReference>
<organism evidence="7 8">
    <name type="scientific">Leifsonia shinshuensis</name>
    <dbReference type="NCBI Taxonomy" id="150026"/>
    <lineage>
        <taxon>Bacteria</taxon>
        <taxon>Bacillati</taxon>
        <taxon>Actinomycetota</taxon>
        <taxon>Actinomycetes</taxon>
        <taxon>Micrococcales</taxon>
        <taxon>Microbacteriaceae</taxon>
        <taxon>Leifsonia</taxon>
    </lineage>
</organism>
<dbReference type="EMBL" id="JACCFL010000001">
    <property type="protein sequence ID" value="NYJ25346.1"/>
    <property type="molecule type" value="Genomic_DNA"/>
</dbReference>
<dbReference type="InterPro" id="IPR000111">
    <property type="entry name" value="Glyco_hydro_27/36_CS"/>
</dbReference>
<dbReference type="InterPro" id="IPR038417">
    <property type="entry name" value="Alpga-gal_N_sf"/>
</dbReference>
<dbReference type="FunFam" id="3.20.20.70:FF:000118">
    <property type="entry name" value="Alpha-galactosidase"/>
    <property type="match status" value="1"/>
</dbReference>
<dbReference type="GO" id="GO:0004557">
    <property type="term" value="F:alpha-galactosidase activity"/>
    <property type="evidence" value="ECO:0007669"/>
    <property type="project" value="UniProtKB-EC"/>
</dbReference>
<dbReference type="EC" id="3.2.1.22" evidence="2"/>
<evidence type="ECO:0000313" key="8">
    <source>
        <dbReference type="Proteomes" id="UP000578352"/>
    </source>
</evidence>
<dbReference type="InterPro" id="IPR013785">
    <property type="entry name" value="Aldolase_TIM"/>
</dbReference>
<dbReference type="Gene3D" id="2.60.40.1180">
    <property type="entry name" value="Golgi alpha-mannosidase II"/>
    <property type="match status" value="1"/>
</dbReference>
<dbReference type="PANTHER" id="PTHR43053:SF3">
    <property type="entry name" value="ALPHA-GALACTOSIDASE C-RELATED"/>
    <property type="match status" value="1"/>
</dbReference>
<evidence type="ECO:0000256" key="1">
    <source>
        <dbReference type="ARBA" id="ARBA00001255"/>
    </source>
</evidence>
<feature type="domain" description="Glycosyl hydrolase family 36 N-terminal" evidence="6">
    <location>
        <begin position="26"/>
        <end position="266"/>
    </location>
</feature>
<dbReference type="SUPFAM" id="SSF51445">
    <property type="entry name" value="(Trans)glycosidases"/>
    <property type="match status" value="1"/>
</dbReference>
<dbReference type="InterPro" id="IPR031704">
    <property type="entry name" value="Glyco_hydro_36_N"/>
</dbReference>
<dbReference type="RefSeq" id="WP_179608027.1">
    <property type="nucleotide sequence ID" value="NZ_BAABEH010000001.1"/>
</dbReference>
<dbReference type="InterPro" id="IPR031705">
    <property type="entry name" value="Glyco_hydro_36_C"/>
</dbReference>
<evidence type="ECO:0000259" key="6">
    <source>
        <dbReference type="Pfam" id="PF16875"/>
    </source>
</evidence>
<dbReference type="InterPro" id="IPR013780">
    <property type="entry name" value="Glyco_hydro_b"/>
</dbReference>
<dbReference type="CDD" id="cd14791">
    <property type="entry name" value="GH36"/>
    <property type="match status" value="1"/>
</dbReference>
<feature type="domain" description="Glycosyl hydrolase family 36 C-terminal" evidence="5">
    <location>
        <begin position="649"/>
        <end position="742"/>
    </location>
</feature>
<dbReference type="Pfam" id="PF02065">
    <property type="entry name" value="Melibiase"/>
    <property type="match status" value="1"/>
</dbReference>
<dbReference type="AlphaFoldDB" id="A0A853CW50"/>
<proteinExistence type="predicted"/>
<gene>
    <name evidence="7" type="ORF">HNR13_003633</name>
</gene>
<evidence type="ECO:0000256" key="4">
    <source>
        <dbReference type="ARBA" id="ARBA00023295"/>
    </source>
</evidence>
<dbReference type="Proteomes" id="UP000578352">
    <property type="component" value="Unassembled WGS sequence"/>
</dbReference>
<dbReference type="Pfam" id="PF16874">
    <property type="entry name" value="Glyco_hydro_36C"/>
    <property type="match status" value="1"/>
</dbReference>
<keyword evidence="4 7" id="KW-0326">Glycosidase</keyword>
<name>A0A853CW50_9MICO</name>
<evidence type="ECO:0000259" key="5">
    <source>
        <dbReference type="Pfam" id="PF16874"/>
    </source>
</evidence>
<evidence type="ECO:0000313" key="7">
    <source>
        <dbReference type="EMBL" id="NYJ25346.1"/>
    </source>
</evidence>